<feature type="region of interest" description="Disordered" evidence="1">
    <location>
        <begin position="1"/>
        <end position="35"/>
    </location>
</feature>
<dbReference type="Proteomes" id="UP000244755">
    <property type="component" value="Chromosome 1"/>
</dbReference>
<dbReference type="KEGG" id="mee:DA075_29380"/>
<reference evidence="2 3" key="1">
    <citation type="submission" date="2018-04" db="EMBL/GenBank/DDBJ databases">
        <title>Methylobacterium sp. PR1016A genome.</title>
        <authorList>
            <person name="Park W."/>
        </authorList>
    </citation>
    <scope>NUCLEOTIDE SEQUENCE [LARGE SCALE GENOMIC DNA]</scope>
    <source>
        <strain evidence="2 3">PR1016A</strain>
    </source>
</reference>
<keyword evidence="3" id="KW-1185">Reference proteome</keyword>
<dbReference type="EMBL" id="CP028843">
    <property type="protein sequence ID" value="AWB24468.1"/>
    <property type="molecule type" value="Genomic_DNA"/>
</dbReference>
<protein>
    <submittedName>
        <fullName evidence="2">Uncharacterized protein</fullName>
    </submittedName>
</protein>
<evidence type="ECO:0000256" key="1">
    <source>
        <dbReference type="SAM" id="MobiDB-lite"/>
    </source>
</evidence>
<organism evidence="2 3">
    <name type="scientific">Methylobacterium currus</name>
    <dbReference type="NCBI Taxonomy" id="2051553"/>
    <lineage>
        <taxon>Bacteria</taxon>
        <taxon>Pseudomonadati</taxon>
        <taxon>Pseudomonadota</taxon>
        <taxon>Alphaproteobacteria</taxon>
        <taxon>Hyphomicrobiales</taxon>
        <taxon>Methylobacteriaceae</taxon>
        <taxon>Methylobacterium</taxon>
    </lineage>
</organism>
<evidence type="ECO:0000313" key="3">
    <source>
        <dbReference type="Proteomes" id="UP000244755"/>
    </source>
</evidence>
<proteinExistence type="predicted"/>
<dbReference type="AlphaFoldDB" id="A0A2R4WSI3"/>
<evidence type="ECO:0000313" key="2">
    <source>
        <dbReference type="EMBL" id="AWB24468.1"/>
    </source>
</evidence>
<sequence length="108" mass="11649">MGARDSEPRREGRSEPGFHPVLGEPHQHPGKPGRRALMRVPASLPERRIGHALDELARGDQRGVAREPGAEPTCRVHGVQMAGDLVMGVGPASNVAVNEQRRPLDSPD</sequence>
<feature type="compositionally biased region" description="Basic and acidic residues" evidence="1">
    <location>
        <begin position="1"/>
        <end position="16"/>
    </location>
</feature>
<gene>
    <name evidence="2" type="ORF">DA075_29380</name>
</gene>
<name>A0A2R4WSI3_9HYPH</name>
<accession>A0A2R4WSI3</accession>